<comment type="caution">
    <text evidence="2">The sequence shown here is derived from an EMBL/GenBank/DDBJ whole genome shotgun (WGS) entry which is preliminary data.</text>
</comment>
<organism evidence="2 3">
    <name type="scientific">Podila minutissima</name>
    <dbReference type="NCBI Taxonomy" id="64525"/>
    <lineage>
        <taxon>Eukaryota</taxon>
        <taxon>Fungi</taxon>
        <taxon>Fungi incertae sedis</taxon>
        <taxon>Mucoromycota</taxon>
        <taxon>Mortierellomycotina</taxon>
        <taxon>Mortierellomycetes</taxon>
        <taxon>Mortierellales</taxon>
        <taxon>Mortierellaceae</taxon>
        <taxon>Podila</taxon>
    </lineage>
</organism>
<feature type="non-terminal residue" evidence="2">
    <location>
        <position position="59"/>
    </location>
</feature>
<accession>A0A9P5SD71</accession>
<evidence type="ECO:0000256" key="1">
    <source>
        <dbReference type="SAM" id="MobiDB-lite"/>
    </source>
</evidence>
<keyword evidence="3" id="KW-1185">Reference proteome</keyword>
<protein>
    <submittedName>
        <fullName evidence="2">Uncharacterized protein</fullName>
    </submittedName>
</protein>
<name>A0A9P5SD71_9FUNG</name>
<sequence length="59" mass="6299">MTKLEPNSMPSSKNMWAQPMSDLSINPMGYQYSPMYGSPGGGGGGPIPRHSSSYPHMPA</sequence>
<feature type="region of interest" description="Disordered" evidence="1">
    <location>
        <begin position="37"/>
        <end position="59"/>
    </location>
</feature>
<dbReference type="Proteomes" id="UP000696485">
    <property type="component" value="Unassembled WGS sequence"/>
</dbReference>
<reference evidence="2" key="1">
    <citation type="journal article" date="2020" name="Fungal Divers.">
        <title>Resolving the Mortierellaceae phylogeny through synthesis of multi-gene phylogenetics and phylogenomics.</title>
        <authorList>
            <person name="Vandepol N."/>
            <person name="Liber J."/>
            <person name="Desiro A."/>
            <person name="Na H."/>
            <person name="Kennedy M."/>
            <person name="Barry K."/>
            <person name="Grigoriev I.V."/>
            <person name="Miller A.N."/>
            <person name="O'Donnell K."/>
            <person name="Stajich J.E."/>
            <person name="Bonito G."/>
        </authorList>
    </citation>
    <scope>NUCLEOTIDE SEQUENCE</scope>
    <source>
        <strain evidence="2">NVP1</strain>
    </source>
</reference>
<feature type="region of interest" description="Disordered" evidence="1">
    <location>
        <begin position="1"/>
        <end position="20"/>
    </location>
</feature>
<proteinExistence type="predicted"/>
<evidence type="ECO:0000313" key="3">
    <source>
        <dbReference type="Proteomes" id="UP000696485"/>
    </source>
</evidence>
<gene>
    <name evidence="2" type="ORF">BG006_010866</name>
</gene>
<dbReference type="EMBL" id="JAAAUY010000892">
    <property type="protein sequence ID" value="KAF9325653.1"/>
    <property type="molecule type" value="Genomic_DNA"/>
</dbReference>
<evidence type="ECO:0000313" key="2">
    <source>
        <dbReference type="EMBL" id="KAF9325653.1"/>
    </source>
</evidence>
<dbReference type="AlphaFoldDB" id="A0A9P5SD71"/>